<dbReference type="EC" id="3.1.3.15" evidence="3 8"/>
<dbReference type="EMBL" id="JBBMFT010000005">
    <property type="protein sequence ID" value="MEQ2456774.1"/>
    <property type="molecule type" value="Genomic_DNA"/>
</dbReference>
<dbReference type="Proteomes" id="UP001440599">
    <property type="component" value="Unassembled WGS sequence"/>
</dbReference>
<protein>
    <recommendedName>
        <fullName evidence="3 8">Histidinol-phosphatase</fullName>
        <shortName evidence="8">HolPase</shortName>
        <ecNumber evidence="3 8">3.1.3.15</ecNumber>
    </recommendedName>
</protein>
<evidence type="ECO:0000256" key="1">
    <source>
        <dbReference type="ARBA" id="ARBA00004970"/>
    </source>
</evidence>
<keyword evidence="5 8" id="KW-0378">Hydrolase</keyword>
<reference evidence="10 11" key="1">
    <citation type="submission" date="2024-03" db="EMBL/GenBank/DDBJ databases">
        <title>Human intestinal bacterial collection.</title>
        <authorList>
            <person name="Pauvert C."/>
            <person name="Hitch T.C.A."/>
            <person name="Clavel T."/>
        </authorList>
    </citation>
    <scope>NUCLEOTIDE SEQUENCE [LARGE SCALE GENOMIC DNA]</scope>
    <source>
        <strain evidence="10 11">CLA-AP-H34</strain>
    </source>
</reference>
<dbReference type="Gene3D" id="3.20.20.140">
    <property type="entry name" value="Metal-dependent hydrolases"/>
    <property type="match status" value="1"/>
</dbReference>
<keyword evidence="6 8" id="KW-0368">Histidine biosynthesis</keyword>
<comment type="similarity">
    <text evidence="2 8">Belongs to the PHP hydrolase family. HisK subfamily.</text>
</comment>
<sequence>MYLTDFHTHSVLSFDGQAPLSQMAAAARAAGVRELCVTDHCDFLDEGGAPVRTYDWDRAVEQFEQTAGALPDGALTLRLGLELGMPHLDPAAAQAICGRDGVDFILGSVHNLSPERGGGDFYYEDLTDPAVCYGVLDDYFASLLALARTDYYDVLAHIIYPLRYMNPAVTLERYTDVICAILRAAVERGRGIELNTCRGQTLEPWRPILALYRACGGEIVTLGSDAHTPGDVGRGIPEALALLEQCSFRRFAVYQRHQPVFHTL</sequence>
<dbReference type="InterPro" id="IPR010140">
    <property type="entry name" value="Histidinol_P_phosphatase_HisJ"/>
</dbReference>
<feature type="domain" description="Polymerase/histidinol phosphatase N-terminal" evidence="9">
    <location>
        <begin position="4"/>
        <end position="87"/>
    </location>
</feature>
<evidence type="ECO:0000313" key="10">
    <source>
        <dbReference type="EMBL" id="MEQ2456774.1"/>
    </source>
</evidence>
<evidence type="ECO:0000256" key="2">
    <source>
        <dbReference type="ARBA" id="ARBA00009152"/>
    </source>
</evidence>
<dbReference type="PANTHER" id="PTHR21039:SF0">
    <property type="entry name" value="HISTIDINOL-PHOSPHATASE"/>
    <property type="match status" value="1"/>
</dbReference>
<dbReference type="SMART" id="SM00481">
    <property type="entry name" value="POLIIIAc"/>
    <property type="match status" value="1"/>
</dbReference>
<evidence type="ECO:0000256" key="6">
    <source>
        <dbReference type="ARBA" id="ARBA00023102"/>
    </source>
</evidence>
<dbReference type="InterPro" id="IPR004013">
    <property type="entry name" value="PHP_dom"/>
</dbReference>
<organism evidence="10 11">
    <name type="scientific">Flavonifractor hominis</name>
    <dbReference type="NCBI Taxonomy" id="3133178"/>
    <lineage>
        <taxon>Bacteria</taxon>
        <taxon>Bacillati</taxon>
        <taxon>Bacillota</taxon>
        <taxon>Clostridia</taxon>
        <taxon>Eubacteriales</taxon>
        <taxon>Oscillospiraceae</taxon>
        <taxon>Flavonifractor</taxon>
    </lineage>
</organism>
<evidence type="ECO:0000259" key="9">
    <source>
        <dbReference type="SMART" id="SM00481"/>
    </source>
</evidence>
<keyword evidence="4 8" id="KW-0028">Amino-acid biosynthesis</keyword>
<gene>
    <name evidence="10" type="ORF">WMO45_09585</name>
</gene>
<dbReference type="InterPro" id="IPR016195">
    <property type="entry name" value="Pol/histidinol_Pase-like"/>
</dbReference>
<evidence type="ECO:0000256" key="7">
    <source>
        <dbReference type="ARBA" id="ARBA00049158"/>
    </source>
</evidence>
<comment type="pathway">
    <text evidence="1 8">Amino-acid biosynthesis; L-histidine biosynthesis; L-histidine from 5-phospho-alpha-D-ribose 1-diphosphate: step 8/9.</text>
</comment>
<dbReference type="Pfam" id="PF02811">
    <property type="entry name" value="PHP"/>
    <property type="match status" value="1"/>
</dbReference>
<dbReference type="InterPro" id="IPR003141">
    <property type="entry name" value="Pol/His_phosphatase_N"/>
</dbReference>
<evidence type="ECO:0000256" key="3">
    <source>
        <dbReference type="ARBA" id="ARBA00013085"/>
    </source>
</evidence>
<keyword evidence="11" id="KW-1185">Reference proteome</keyword>
<evidence type="ECO:0000256" key="8">
    <source>
        <dbReference type="RuleBase" id="RU366003"/>
    </source>
</evidence>
<comment type="catalytic activity">
    <reaction evidence="7 8">
        <text>L-histidinol phosphate + H2O = L-histidinol + phosphate</text>
        <dbReference type="Rhea" id="RHEA:14465"/>
        <dbReference type="ChEBI" id="CHEBI:15377"/>
        <dbReference type="ChEBI" id="CHEBI:43474"/>
        <dbReference type="ChEBI" id="CHEBI:57699"/>
        <dbReference type="ChEBI" id="CHEBI:57980"/>
        <dbReference type="EC" id="3.1.3.15"/>
    </reaction>
</comment>
<accession>A0ABV1ERP4</accession>
<comment type="caution">
    <text evidence="10">The sequence shown here is derived from an EMBL/GenBank/DDBJ whole genome shotgun (WGS) entry which is preliminary data.</text>
</comment>
<dbReference type="RefSeq" id="WP_349140475.1">
    <property type="nucleotide sequence ID" value="NZ_JBBMFT010000005.1"/>
</dbReference>
<name>A0ABV1ERP4_9FIRM</name>
<evidence type="ECO:0000256" key="4">
    <source>
        <dbReference type="ARBA" id="ARBA00022605"/>
    </source>
</evidence>
<proteinExistence type="inferred from homology"/>
<evidence type="ECO:0000256" key="5">
    <source>
        <dbReference type="ARBA" id="ARBA00022801"/>
    </source>
</evidence>
<dbReference type="PANTHER" id="PTHR21039">
    <property type="entry name" value="HISTIDINOL PHOSPHATASE-RELATED"/>
    <property type="match status" value="1"/>
</dbReference>
<evidence type="ECO:0000313" key="11">
    <source>
        <dbReference type="Proteomes" id="UP001440599"/>
    </source>
</evidence>
<dbReference type="SUPFAM" id="SSF89550">
    <property type="entry name" value="PHP domain-like"/>
    <property type="match status" value="1"/>
</dbReference>